<keyword evidence="2" id="KW-1185">Reference proteome</keyword>
<dbReference type="EMBL" id="RCSS01000068">
    <property type="protein sequence ID" value="RVD93206.1"/>
    <property type="molecule type" value="Genomic_DNA"/>
</dbReference>
<name>A0A437AQF8_9MICR</name>
<evidence type="ECO:0000313" key="2">
    <source>
        <dbReference type="Proteomes" id="UP000282876"/>
    </source>
</evidence>
<comment type="caution">
    <text evidence="1">The sequence shown here is derived from an EMBL/GenBank/DDBJ whole genome shotgun (WGS) entry which is preliminary data.</text>
</comment>
<organism evidence="1 2">
    <name type="scientific">Tubulinosema ratisbonensis</name>
    <dbReference type="NCBI Taxonomy" id="291195"/>
    <lineage>
        <taxon>Eukaryota</taxon>
        <taxon>Fungi</taxon>
        <taxon>Fungi incertae sedis</taxon>
        <taxon>Microsporidia</taxon>
        <taxon>Tubulinosematoidea</taxon>
        <taxon>Tubulinosematidae</taxon>
        <taxon>Tubulinosema</taxon>
    </lineage>
</organism>
<protein>
    <submittedName>
        <fullName evidence="1">Uncharacterized protein</fullName>
    </submittedName>
</protein>
<proteinExistence type="predicted"/>
<evidence type="ECO:0000313" key="1">
    <source>
        <dbReference type="EMBL" id="RVD93206.1"/>
    </source>
</evidence>
<gene>
    <name evidence="1" type="ORF">TUBRATIS_002610</name>
</gene>
<reference evidence="1 2" key="1">
    <citation type="submission" date="2018-10" db="EMBL/GenBank/DDBJ databases">
        <title>Draft genome sequence of the microsporidian Tubulinosema ratisbonensis.</title>
        <authorList>
            <person name="Polonais V."/>
            <person name="Peyretaillade E."/>
            <person name="Niehus S."/>
            <person name="Wawrzyniak I."/>
            <person name="Franchet A."/>
            <person name="Gaspin C."/>
            <person name="Reichstadt M."/>
            <person name="Belser C."/>
            <person name="Labadie K."/>
            <person name="Delbac F."/>
            <person name="Ferrandon D."/>
        </authorList>
    </citation>
    <scope>NUCLEOTIDE SEQUENCE [LARGE SCALE GENOMIC DNA]</scope>
    <source>
        <strain evidence="1 2">Franzen</strain>
    </source>
</reference>
<dbReference type="AlphaFoldDB" id="A0A437AQF8"/>
<sequence length="396" mass="47411">MIQLFILLEFIKNSPENNESVNKLLHYSPEDNTPSTSFSKRFSDQDLESDYLSTKKFKKSFLENNLEFENKIKNSKKEIKERILYLMNNTFLERYLLKFKELLSFYTRKQGLIDYTNVIDDFSVLSQKINFPLCKPGEDMKIVMFSNARERMNYIFSAFAQYLYHVSILKKGLNYNQSNYVNRFIIKSKSNSNPLISILNDSDLYVNMIMPELRKYYWQCKEKFLICHNRNQLFIAVCLILIKTFMCASYIHDILIKNPVNVYDLNVEILKFRTLFFLSIEHDMILLAGAYDNFYLLFYTFVETFYPSDLVNLESKEIFSKKLDDFFSRYMREKLRESLKTISRTKKKYYCEELDKLTNKKLKENFSCIDQEENVRSAVSQYKNFKNKLFLNQDLS</sequence>
<dbReference type="Proteomes" id="UP000282876">
    <property type="component" value="Unassembled WGS sequence"/>
</dbReference>
<accession>A0A437AQF8</accession>
<dbReference type="VEuPathDB" id="MicrosporidiaDB:TUBRATIS_002610"/>